<dbReference type="InterPro" id="IPR036396">
    <property type="entry name" value="Cyt_P450_sf"/>
</dbReference>
<comment type="caution">
    <text evidence="2">The sequence shown here is derived from an EMBL/GenBank/DDBJ whole genome shotgun (WGS) entry which is preliminary data.</text>
</comment>
<sequence length="416" mass="44946">MGDLEAEDVVRFVLAPGAVDDPFAYYRRLRDIAPVYRSEKLDMTLLSRHADCLRVLTDARTFPVVDAAWIRARQPHRAPSSSQEQFMSSLFFQNPPAHTRLRRLLARGFSTRQLLALREPVREEVTRVLDRLAEAGSGGRAADFQELVAVPLALRVLGGLLGVPVEDQARIWELLLRAIPAPPAPGTDPVVIAETMRRADVASAELVDYFSQLGTARRKDPQGDLISACTADHADDLDRLTDRELGLAMLPIFGSGITTLSDTLGNAAHAFATNPGQLARVAGDPAAATAAAAEVLRFGGTYHIARRYASQAVRFDDVEVPEGSVVVMLLSSANRDATRYADGDTFTVDRPEVATLALGAGIHHCLGAALARLVVEEFCAALHRLPALRLAGNPVWRPSLLFFGPVALPVSTSLPA</sequence>
<dbReference type="Gene3D" id="1.10.630.10">
    <property type="entry name" value="Cytochrome P450"/>
    <property type="match status" value="1"/>
</dbReference>
<proteinExistence type="inferred from homology"/>
<protein>
    <submittedName>
        <fullName evidence="2">Cytochrome P450</fullName>
    </submittedName>
</protein>
<comment type="similarity">
    <text evidence="1">Belongs to the cytochrome P450 family.</text>
</comment>
<dbReference type="InterPro" id="IPR001128">
    <property type="entry name" value="Cyt_P450"/>
</dbReference>
<accession>A0ABN3NPG4</accession>
<dbReference type="Proteomes" id="UP001499978">
    <property type="component" value="Unassembled WGS sequence"/>
</dbReference>
<keyword evidence="3" id="KW-1185">Reference proteome</keyword>
<dbReference type="EMBL" id="BAAARY010000018">
    <property type="protein sequence ID" value="GAA2529687.1"/>
    <property type="molecule type" value="Genomic_DNA"/>
</dbReference>
<name>A0ABN3NPG4_9ACTN</name>
<dbReference type="PANTHER" id="PTHR46696">
    <property type="entry name" value="P450, PUTATIVE (EUROFUNG)-RELATED"/>
    <property type="match status" value="1"/>
</dbReference>
<dbReference type="PRINTS" id="PR00359">
    <property type="entry name" value="BP450"/>
</dbReference>
<gene>
    <name evidence="2" type="ORF">GCM10010201_31170</name>
</gene>
<evidence type="ECO:0000313" key="2">
    <source>
        <dbReference type="EMBL" id="GAA2529687.1"/>
    </source>
</evidence>
<dbReference type="PANTHER" id="PTHR46696:SF1">
    <property type="entry name" value="CYTOCHROME P450 YJIB-RELATED"/>
    <property type="match status" value="1"/>
</dbReference>
<dbReference type="InterPro" id="IPR002397">
    <property type="entry name" value="Cyt_P450_B"/>
</dbReference>
<evidence type="ECO:0000256" key="1">
    <source>
        <dbReference type="ARBA" id="ARBA00010617"/>
    </source>
</evidence>
<reference evidence="2 3" key="1">
    <citation type="journal article" date="2019" name="Int. J. Syst. Evol. Microbiol.">
        <title>The Global Catalogue of Microorganisms (GCM) 10K type strain sequencing project: providing services to taxonomists for standard genome sequencing and annotation.</title>
        <authorList>
            <consortium name="The Broad Institute Genomics Platform"/>
            <consortium name="The Broad Institute Genome Sequencing Center for Infectious Disease"/>
            <person name="Wu L."/>
            <person name="Ma J."/>
        </authorList>
    </citation>
    <scope>NUCLEOTIDE SEQUENCE [LARGE SCALE GENOMIC DNA]</scope>
    <source>
        <strain evidence="2 3">JCM 3367</strain>
    </source>
</reference>
<organism evidence="2 3">
    <name type="scientific">Pilimelia columellifera subsp. columellifera</name>
    <dbReference type="NCBI Taxonomy" id="706583"/>
    <lineage>
        <taxon>Bacteria</taxon>
        <taxon>Bacillati</taxon>
        <taxon>Actinomycetota</taxon>
        <taxon>Actinomycetes</taxon>
        <taxon>Micromonosporales</taxon>
        <taxon>Micromonosporaceae</taxon>
        <taxon>Pilimelia</taxon>
    </lineage>
</organism>
<evidence type="ECO:0000313" key="3">
    <source>
        <dbReference type="Proteomes" id="UP001499978"/>
    </source>
</evidence>
<dbReference type="SUPFAM" id="SSF48264">
    <property type="entry name" value="Cytochrome P450"/>
    <property type="match status" value="1"/>
</dbReference>
<dbReference type="Pfam" id="PF00067">
    <property type="entry name" value="p450"/>
    <property type="match status" value="1"/>
</dbReference>